<feature type="compositionally biased region" description="Low complexity" evidence="1">
    <location>
        <begin position="37"/>
        <end position="53"/>
    </location>
</feature>
<protein>
    <submittedName>
        <fullName evidence="2">Uncharacterized protein</fullName>
    </submittedName>
</protein>
<reference evidence="2 3" key="1">
    <citation type="journal article" date="2013" name="Stand. Genomic Sci.">
        <title>Genome sequence of the reddish-pigmented Rubellimicrobium thermophilum type strain (DSM 16684(T)), a member of the Roseobacter clade.</title>
        <authorList>
            <person name="Fiebig A."/>
            <person name="Riedel T."/>
            <person name="Gronow S."/>
            <person name="Petersen J."/>
            <person name="Klenk H.P."/>
            <person name="Goker M."/>
        </authorList>
    </citation>
    <scope>NUCLEOTIDE SEQUENCE [LARGE SCALE GENOMIC DNA]</scope>
    <source>
        <strain evidence="2 3">DSM 16684</strain>
    </source>
</reference>
<dbReference type="EMBL" id="AOLV01000019">
    <property type="protein sequence ID" value="EPX84843.1"/>
    <property type="molecule type" value="Genomic_DNA"/>
</dbReference>
<sequence>MHRLLPLAALPLLAACADDGLRVYVGDRLIYAEPRAGTAEATAAEDAPEAAGTPGAGQGWRFPTFTTNIPVYVGDRMVSPGTGSPAREEG</sequence>
<dbReference type="HOGENOM" id="CLU_2438945_0_0_5"/>
<organism evidence="2 3">
    <name type="scientific">Rubellimicrobium thermophilum DSM 16684</name>
    <dbReference type="NCBI Taxonomy" id="1123069"/>
    <lineage>
        <taxon>Bacteria</taxon>
        <taxon>Pseudomonadati</taxon>
        <taxon>Pseudomonadota</taxon>
        <taxon>Alphaproteobacteria</taxon>
        <taxon>Rhodobacterales</taxon>
        <taxon>Roseobacteraceae</taxon>
        <taxon>Rubellimicrobium</taxon>
    </lineage>
</organism>
<gene>
    <name evidence="2" type="ORF">ruthe_01840</name>
</gene>
<dbReference type="Proteomes" id="UP000015346">
    <property type="component" value="Unassembled WGS sequence"/>
</dbReference>
<dbReference type="PROSITE" id="PS51257">
    <property type="entry name" value="PROKAR_LIPOPROTEIN"/>
    <property type="match status" value="1"/>
</dbReference>
<dbReference type="AlphaFoldDB" id="S9QYV9"/>
<feature type="region of interest" description="Disordered" evidence="1">
    <location>
        <begin position="37"/>
        <end position="60"/>
    </location>
</feature>
<dbReference type="RefSeq" id="WP_021097927.1">
    <property type="nucleotide sequence ID" value="NZ_KE557321.1"/>
</dbReference>
<keyword evidence="3" id="KW-1185">Reference proteome</keyword>
<evidence type="ECO:0000313" key="2">
    <source>
        <dbReference type="EMBL" id="EPX84843.1"/>
    </source>
</evidence>
<comment type="caution">
    <text evidence="2">The sequence shown here is derived from an EMBL/GenBank/DDBJ whole genome shotgun (WGS) entry which is preliminary data.</text>
</comment>
<proteinExistence type="predicted"/>
<accession>S9QYV9</accession>
<name>S9QYV9_9RHOB</name>
<evidence type="ECO:0000256" key="1">
    <source>
        <dbReference type="SAM" id="MobiDB-lite"/>
    </source>
</evidence>
<evidence type="ECO:0000313" key="3">
    <source>
        <dbReference type="Proteomes" id="UP000015346"/>
    </source>
</evidence>